<evidence type="ECO:0000256" key="1">
    <source>
        <dbReference type="SAM" id="SignalP"/>
    </source>
</evidence>
<evidence type="ECO:0000313" key="2">
    <source>
        <dbReference type="EMBL" id="NWB95815.1"/>
    </source>
</evidence>
<dbReference type="Proteomes" id="UP000539985">
    <property type="component" value="Unassembled WGS sequence"/>
</dbReference>
<sequence length="240" mass="26773">MIKKITYGASLALAFFSYCHAEESPATTASAAEENQDLAMVRRLKNMDYPSLESFINLNSYKNHAVISVAIGDLNDDQIPDYAVTIGPEDRAKTTILMSTPNKSWRVFDESTASNLSELTIKTNITDKHLHVNIEPIKGGQIEYLFAASKTQMALTNIIATYADGGVDDEPLVVTHTYFNSITGELLYNRTNGHKAPLVKEHVKNPECYFHDFNFDLYFCASNKTTTKGHKLDNIMNPLP</sequence>
<gene>
    <name evidence="2" type="ORF">HX882_07950</name>
</gene>
<feature type="chain" id="PRO_5031291792" description="Lipoprotein" evidence="1">
    <location>
        <begin position="22"/>
        <end position="240"/>
    </location>
</feature>
<accession>A0A7Y7XA02</accession>
<comment type="caution">
    <text evidence="2">The sequence shown here is derived from an EMBL/GenBank/DDBJ whole genome shotgun (WGS) entry which is preliminary data.</text>
</comment>
<name>A0A7Y7XA02_9PSED</name>
<dbReference type="RefSeq" id="WP_177101126.1">
    <property type="nucleotide sequence ID" value="NZ_JACAQB010000004.1"/>
</dbReference>
<proteinExistence type="predicted"/>
<reference evidence="2 3" key="1">
    <citation type="submission" date="2020-04" db="EMBL/GenBank/DDBJ databases">
        <title>Molecular characterization of pseudomonads from Agaricus bisporus reveal novel blotch 2 pathogens in Western Europe.</title>
        <authorList>
            <person name="Taparia T."/>
            <person name="Krijger M."/>
            <person name="Haynes E."/>
            <person name="Elpinstone J.G."/>
            <person name="Noble R."/>
            <person name="Van Der Wolf J."/>
        </authorList>
    </citation>
    <scope>NUCLEOTIDE SEQUENCE [LARGE SCALE GENOMIC DNA]</scope>
    <source>
        <strain evidence="2 3">H7001</strain>
    </source>
</reference>
<organism evidence="2 3">
    <name type="scientific">Pseudomonas gingeri</name>
    <dbReference type="NCBI Taxonomy" id="117681"/>
    <lineage>
        <taxon>Bacteria</taxon>
        <taxon>Pseudomonadati</taxon>
        <taxon>Pseudomonadota</taxon>
        <taxon>Gammaproteobacteria</taxon>
        <taxon>Pseudomonadales</taxon>
        <taxon>Pseudomonadaceae</taxon>
        <taxon>Pseudomonas</taxon>
    </lineage>
</organism>
<protein>
    <recommendedName>
        <fullName evidence="4">Lipoprotein</fullName>
    </recommendedName>
</protein>
<keyword evidence="1" id="KW-0732">Signal</keyword>
<dbReference type="EMBL" id="JACAQB010000004">
    <property type="protein sequence ID" value="NWB95815.1"/>
    <property type="molecule type" value="Genomic_DNA"/>
</dbReference>
<dbReference type="AlphaFoldDB" id="A0A7Y7XA02"/>
<evidence type="ECO:0000313" key="3">
    <source>
        <dbReference type="Proteomes" id="UP000539985"/>
    </source>
</evidence>
<feature type="signal peptide" evidence="1">
    <location>
        <begin position="1"/>
        <end position="21"/>
    </location>
</feature>
<evidence type="ECO:0008006" key="4">
    <source>
        <dbReference type="Google" id="ProtNLM"/>
    </source>
</evidence>